<dbReference type="EMBL" id="BMOD01000021">
    <property type="protein sequence ID" value="GGJ49938.1"/>
    <property type="molecule type" value="Genomic_DNA"/>
</dbReference>
<accession>A0ABQ2D8T0</accession>
<gene>
    <name evidence="1" type="ORF">GCM10008938_39900</name>
</gene>
<evidence type="ECO:0000313" key="2">
    <source>
        <dbReference type="Proteomes" id="UP000632222"/>
    </source>
</evidence>
<dbReference type="Proteomes" id="UP000632222">
    <property type="component" value="Unassembled WGS sequence"/>
</dbReference>
<evidence type="ECO:0000313" key="1">
    <source>
        <dbReference type="EMBL" id="GGJ49938.1"/>
    </source>
</evidence>
<comment type="caution">
    <text evidence="1">The sequence shown here is derived from an EMBL/GenBank/DDBJ whole genome shotgun (WGS) entry which is preliminary data.</text>
</comment>
<protein>
    <submittedName>
        <fullName evidence="1">Uncharacterized protein</fullName>
    </submittedName>
</protein>
<name>A0ABQ2D8T0_9DEIO</name>
<organism evidence="1 2">
    <name type="scientific">Deinococcus roseus</name>
    <dbReference type="NCBI Taxonomy" id="392414"/>
    <lineage>
        <taxon>Bacteria</taxon>
        <taxon>Thermotogati</taxon>
        <taxon>Deinococcota</taxon>
        <taxon>Deinococci</taxon>
        <taxon>Deinococcales</taxon>
        <taxon>Deinococcaceae</taxon>
        <taxon>Deinococcus</taxon>
    </lineage>
</organism>
<keyword evidence="2" id="KW-1185">Reference proteome</keyword>
<proteinExistence type="predicted"/>
<sequence length="105" mass="11980">MNTPEQQILTAKQQFQDSINSRFRNTGLQVNPEAADSDGFVMGTEDGSRRVRAVFHCDQDQVQVDLYRPLGAGWDNEPFEHGLSDFERAGFLIHEELRGNEQKIQ</sequence>
<dbReference type="RefSeq" id="WP_189005802.1">
    <property type="nucleotide sequence ID" value="NZ_BMOD01000021.1"/>
</dbReference>
<reference evidence="2" key="1">
    <citation type="journal article" date="2019" name="Int. J. Syst. Evol. Microbiol.">
        <title>The Global Catalogue of Microorganisms (GCM) 10K type strain sequencing project: providing services to taxonomists for standard genome sequencing and annotation.</title>
        <authorList>
            <consortium name="The Broad Institute Genomics Platform"/>
            <consortium name="The Broad Institute Genome Sequencing Center for Infectious Disease"/>
            <person name="Wu L."/>
            <person name="Ma J."/>
        </authorList>
    </citation>
    <scope>NUCLEOTIDE SEQUENCE [LARGE SCALE GENOMIC DNA]</scope>
    <source>
        <strain evidence="2">JCM 14370</strain>
    </source>
</reference>